<dbReference type="InterPro" id="IPR006949">
    <property type="entry name" value="Barrel_Baseplate_J-like"/>
</dbReference>
<organism evidence="3 4">
    <name type="scientific">Selenomonas dianae</name>
    <dbReference type="NCBI Taxonomy" id="135079"/>
    <lineage>
        <taxon>Bacteria</taxon>
        <taxon>Bacillati</taxon>
        <taxon>Bacillota</taxon>
        <taxon>Negativicutes</taxon>
        <taxon>Selenomonadales</taxon>
        <taxon>Selenomonadaceae</taxon>
        <taxon>Selenomonas</taxon>
    </lineage>
</organism>
<dbReference type="PANTHER" id="PTHR37829:SF3">
    <property type="entry name" value="PROTEIN JAYE-RELATED"/>
    <property type="match status" value="1"/>
</dbReference>
<keyword evidence="4" id="KW-1185">Reference proteome</keyword>
<dbReference type="EMBL" id="BAAACR010000017">
    <property type="protein sequence ID" value="GAA0218057.1"/>
    <property type="molecule type" value="Genomic_DNA"/>
</dbReference>
<comment type="caution">
    <text evidence="3">The sequence shown here is derived from an EMBL/GenBank/DDBJ whole genome shotgun (WGS) entry which is preliminary data.</text>
</comment>
<evidence type="ECO:0000259" key="2">
    <source>
        <dbReference type="Pfam" id="PF26078"/>
    </source>
</evidence>
<proteinExistence type="predicted"/>
<feature type="domain" description="Baseplate J-like central" evidence="2">
    <location>
        <begin position="183"/>
        <end position="253"/>
    </location>
</feature>
<dbReference type="Pfam" id="PF04865">
    <property type="entry name" value="Baseplate_J"/>
    <property type="match status" value="1"/>
</dbReference>
<evidence type="ECO:0000313" key="4">
    <source>
        <dbReference type="Proteomes" id="UP001500399"/>
    </source>
</evidence>
<name>A0ABP3CXS6_9FIRM</name>
<protein>
    <submittedName>
        <fullName evidence="3">Baseplate J/gp47 family protein</fullName>
    </submittedName>
</protein>
<dbReference type="InterPro" id="IPR052399">
    <property type="entry name" value="Phage_Baseplate_Assmbl_Protein"/>
</dbReference>
<evidence type="ECO:0000259" key="1">
    <source>
        <dbReference type="Pfam" id="PF04865"/>
    </source>
</evidence>
<dbReference type="PANTHER" id="PTHR37829">
    <property type="entry name" value="PHAGE-LIKE ELEMENT PBSX PROTEIN XKDT"/>
    <property type="match status" value="1"/>
</dbReference>
<evidence type="ECO:0000313" key="3">
    <source>
        <dbReference type="EMBL" id="GAA0218057.1"/>
    </source>
</evidence>
<dbReference type="RefSeq" id="WP_304987516.1">
    <property type="nucleotide sequence ID" value="NZ_BAAACR010000017.1"/>
</dbReference>
<gene>
    <name evidence="3" type="ORF">GCM10008919_21500</name>
</gene>
<sequence>MYKARGQADILRDLQKRSKTPASKIEGTFEYDVLASNSIEFGKVEVELEEAYRAVFAESSWGEYLTMRAAEHGVLRKTATKARGVVTVTGSGRVPAGSIFQSETGARYQALKSTEVVKSATVEVEALTTGSAGNVGKRAINKIPMSIPGISGVSNEEEMRGGYDEESDDELKMRYLLYVRTPSTSGNKHHYYNWAMSVPGVGACMVVPLWQGAGTVKVLILDAQRKTAPSELIEKVRTYIEDVRPIGATVTVTSPAPKNVRITGSIVGHCDAPRFIADLNDYLMKRELAIKSLSVAQVGDILMNQQGVTDYEDLLLNGASKVLVSNDEILSIGEVTLHELPVSP</sequence>
<accession>A0ABP3CXS6</accession>
<dbReference type="Pfam" id="PF26078">
    <property type="entry name" value="Baseplate_J_M"/>
    <property type="match status" value="1"/>
</dbReference>
<reference evidence="4" key="1">
    <citation type="journal article" date="2019" name="Int. J. Syst. Evol. Microbiol.">
        <title>The Global Catalogue of Microorganisms (GCM) 10K type strain sequencing project: providing services to taxonomists for standard genome sequencing and annotation.</title>
        <authorList>
            <consortium name="The Broad Institute Genomics Platform"/>
            <consortium name="The Broad Institute Genome Sequencing Center for Infectious Disease"/>
            <person name="Wu L."/>
            <person name="Ma J."/>
        </authorList>
    </citation>
    <scope>NUCLEOTIDE SEQUENCE [LARGE SCALE GENOMIC DNA]</scope>
    <source>
        <strain evidence="4">JCM 8542</strain>
    </source>
</reference>
<dbReference type="Proteomes" id="UP001500399">
    <property type="component" value="Unassembled WGS sequence"/>
</dbReference>
<dbReference type="InterPro" id="IPR058531">
    <property type="entry name" value="Baseplate_J_M"/>
</dbReference>
<feature type="domain" description="Baseplate protein J-like barrel" evidence="1">
    <location>
        <begin position="86"/>
        <end position="162"/>
    </location>
</feature>